<comment type="caution">
    <text evidence="2">The sequence shown here is derived from an EMBL/GenBank/DDBJ whole genome shotgun (WGS) entry which is preliminary data.</text>
</comment>
<feature type="domain" description="Aminoglycoside phosphotransferase" evidence="1">
    <location>
        <begin position="35"/>
        <end position="256"/>
    </location>
</feature>
<dbReference type="EC" id="2.7.-.-" evidence="2"/>
<dbReference type="Gene3D" id="3.30.200.20">
    <property type="entry name" value="Phosphorylase Kinase, domain 1"/>
    <property type="match status" value="1"/>
</dbReference>
<proteinExistence type="predicted"/>
<name>A0ABW1F7N7_9ACTN</name>
<dbReference type="InterPro" id="IPR002575">
    <property type="entry name" value="Aminoglycoside_PTrfase"/>
</dbReference>
<dbReference type="Gene3D" id="3.90.1200.10">
    <property type="match status" value="1"/>
</dbReference>
<dbReference type="InterPro" id="IPR051678">
    <property type="entry name" value="AGP_Transferase"/>
</dbReference>
<dbReference type="EMBL" id="JBHSOD010000068">
    <property type="protein sequence ID" value="MFC5889925.1"/>
    <property type="molecule type" value="Genomic_DNA"/>
</dbReference>
<dbReference type="SUPFAM" id="SSF56112">
    <property type="entry name" value="Protein kinase-like (PK-like)"/>
    <property type="match status" value="1"/>
</dbReference>
<dbReference type="RefSeq" id="WP_380237240.1">
    <property type="nucleotide sequence ID" value="NZ_JBHSOD010000068.1"/>
</dbReference>
<dbReference type="InterPro" id="IPR011009">
    <property type="entry name" value="Kinase-like_dom_sf"/>
</dbReference>
<dbReference type="GO" id="GO:0016740">
    <property type="term" value="F:transferase activity"/>
    <property type="evidence" value="ECO:0007669"/>
    <property type="project" value="UniProtKB-KW"/>
</dbReference>
<organism evidence="2 3">
    <name type="scientific">Kitasatospora aburaviensis</name>
    <dbReference type="NCBI Taxonomy" id="67265"/>
    <lineage>
        <taxon>Bacteria</taxon>
        <taxon>Bacillati</taxon>
        <taxon>Actinomycetota</taxon>
        <taxon>Actinomycetes</taxon>
        <taxon>Kitasatosporales</taxon>
        <taxon>Streptomycetaceae</taxon>
        <taxon>Kitasatospora</taxon>
    </lineage>
</organism>
<dbReference type="Pfam" id="PF01636">
    <property type="entry name" value="APH"/>
    <property type="match status" value="1"/>
</dbReference>
<keyword evidence="3" id="KW-1185">Reference proteome</keyword>
<accession>A0ABW1F7N7</accession>
<evidence type="ECO:0000313" key="2">
    <source>
        <dbReference type="EMBL" id="MFC5889925.1"/>
    </source>
</evidence>
<dbReference type="PANTHER" id="PTHR21310:SF42">
    <property type="entry name" value="BIFUNCTIONAL AAC_APH"/>
    <property type="match status" value="1"/>
</dbReference>
<dbReference type="PANTHER" id="PTHR21310">
    <property type="entry name" value="AMINOGLYCOSIDE PHOSPHOTRANSFERASE-RELATED-RELATED"/>
    <property type="match status" value="1"/>
</dbReference>
<evidence type="ECO:0000259" key="1">
    <source>
        <dbReference type="Pfam" id="PF01636"/>
    </source>
</evidence>
<reference evidence="3" key="1">
    <citation type="journal article" date="2019" name="Int. J. Syst. Evol. Microbiol.">
        <title>The Global Catalogue of Microorganisms (GCM) 10K type strain sequencing project: providing services to taxonomists for standard genome sequencing and annotation.</title>
        <authorList>
            <consortium name="The Broad Institute Genomics Platform"/>
            <consortium name="The Broad Institute Genome Sequencing Center for Infectious Disease"/>
            <person name="Wu L."/>
            <person name="Ma J."/>
        </authorList>
    </citation>
    <scope>NUCLEOTIDE SEQUENCE [LARGE SCALE GENOMIC DNA]</scope>
    <source>
        <strain evidence="3">CGMCC 4.1469</strain>
    </source>
</reference>
<dbReference type="Proteomes" id="UP001596067">
    <property type="component" value="Unassembled WGS sequence"/>
</dbReference>
<evidence type="ECO:0000313" key="3">
    <source>
        <dbReference type="Proteomes" id="UP001596067"/>
    </source>
</evidence>
<keyword evidence="2" id="KW-0808">Transferase</keyword>
<gene>
    <name evidence="2" type="ORF">ACFP0N_33670</name>
</gene>
<dbReference type="CDD" id="cd05155">
    <property type="entry name" value="APH_ChoK_like_1"/>
    <property type="match status" value="1"/>
</dbReference>
<sequence length="291" mass="31667">MMHANETPTDPALVTRLLAQQFPQWAHLPVRVIRSAGTDNAIYRLGDDLAVRLPRLEAAVEQVEFEQAWLPRLAPLLPVAVPERIAVGQPGLGYPFPWAVSRWIDGVHLTEEDRADHRFARDLGEFVTALRAADPTGAPPGYRGVPLRSRDASVRAWTAKAADVIDAPAVLAAWEHALAQPEWDRPPVWVHGDLIPGNVLADGGRLQAVIDFGTAGVGDPSCDAIAAWTLLTADTRRTFRTAAGFDDASWARGRGWALTFVSGIDYYRDTNPPMAELGLRAVAEVLADHDG</sequence>
<protein>
    <submittedName>
        <fullName evidence="2">Aminoglycoside phosphotransferase family protein</fullName>
        <ecNumber evidence="2">2.7.-.-</ecNumber>
    </submittedName>
</protein>